<sequence>MNPRFSNDRHVSSSSTQRKTPQQHPANRRVTTGGWGRLRSPTHEPLEAYGLPSKGETRLNDPKAQEAYYNKIVERYMKFCASHASAPETLADQFAAISLTPPTHQPPPSPSATPSPTTPSPELQTILHAMRKLRESLTATNRLDPFAQRAYVFITRAALLCKSYESYHPALQRLLGPIHAHVPLSDVELHEFVGYEILDLACRQGDYAAAHALRVRAGYADRRVEGVVRALVRDDWVGFWRLWRAVDGYQRGVMEWAVEGLRVHVLKCFARTYFEVEKEYLERVTGEGWEGLVKRGVGWELVKMENGREKIVIRRVKKK</sequence>
<feature type="compositionally biased region" description="Polar residues" evidence="1">
    <location>
        <begin position="12"/>
        <end position="25"/>
    </location>
</feature>
<feature type="region of interest" description="Disordered" evidence="1">
    <location>
        <begin position="99"/>
        <end position="122"/>
    </location>
</feature>
<feature type="region of interest" description="Disordered" evidence="1">
    <location>
        <begin position="1"/>
        <end position="59"/>
    </location>
</feature>
<name>A0A6G1G4C2_9PEZI</name>
<reference evidence="2 4" key="1">
    <citation type="submission" date="2020-01" db="EMBL/GenBank/DDBJ databases">
        <authorList>
            <consortium name="DOE Joint Genome Institute"/>
            <person name="Haridas S."/>
            <person name="Albert R."/>
            <person name="Binder M."/>
            <person name="Bloem J."/>
            <person name="Labutti K."/>
            <person name="Salamov A."/>
            <person name="Andreopoulos B."/>
            <person name="Baker S.E."/>
            <person name="Barry K."/>
            <person name="Bills G."/>
            <person name="Bluhm B.H."/>
            <person name="Cannon C."/>
            <person name="Castanera R."/>
            <person name="Culley D.E."/>
            <person name="Daum C."/>
            <person name="Ezra D."/>
            <person name="Gonzalez J.B."/>
            <person name="Henrissat B."/>
            <person name="Kuo A."/>
            <person name="Liang C."/>
            <person name="Lipzen A."/>
            <person name="Lutzoni F."/>
            <person name="Magnuson J."/>
            <person name="Mondo S."/>
            <person name="Nolan M."/>
            <person name="Ohm R."/>
            <person name="Pangilinan J."/>
            <person name="Park H.-J."/>
            <person name="Ramirez L."/>
            <person name="Alfaro M."/>
            <person name="Sun H."/>
            <person name="Tritt A."/>
            <person name="Yoshinaga Y."/>
            <person name="Zwiers L.-H."/>
            <person name="Turgeon B.G."/>
            <person name="Goodwin S.B."/>
            <person name="Spatafora J.W."/>
            <person name="Crous P.W."/>
            <person name="Grigoriev I.V."/>
        </authorList>
    </citation>
    <scope>NUCLEOTIDE SEQUENCE</scope>
    <source>
        <strain evidence="2 4">CBS 781.70</strain>
    </source>
</reference>
<proteinExistence type="predicted"/>
<evidence type="ECO:0000313" key="3">
    <source>
        <dbReference type="Proteomes" id="UP000504638"/>
    </source>
</evidence>
<reference evidence="4" key="3">
    <citation type="submission" date="2025-04" db="UniProtKB">
        <authorList>
            <consortium name="RefSeq"/>
        </authorList>
    </citation>
    <scope>IDENTIFICATION</scope>
    <source>
        <strain evidence="4">CBS 781.70</strain>
    </source>
</reference>
<evidence type="ECO:0008006" key="5">
    <source>
        <dbReference type="Google" id="ProtNLM"/>
    </source>
</evidence>
<organism evidence="2">
    <name type="scientific">Eremomyces bilateralis CBS 781.70</name>
    <dbReference type="NCBI Taxonomy" id="1392243"/>
    <lineage>
        <taxon>Eukaryota</taxon>
        <taxon>Fungi</taxon>
        <taxon>Dikarya</taxon>
        <taxon>Ascomycota</taxon>
        <taxon>Pezizomycotina</taxon>
        <taxon>Dothideomycetes</taxon>
        <taxon>Dothideomycetes incertae sedis</taxon>
        <taxon>Eremomycetales</taxon>
        <taxon>Eremomycetaceae</taxon>
        <taxon>Eremomyces</taxon>
    </lineage>
</organism>
<keyword evidence="3" id="KW-1185">Reference proteome</keyword>
<dbReference type="RefSeq" id="XP_033534422.1">
    <property type="nucleotide sequence ID" value="XM_033682517.1"/>
</dbReference>
<gene>
    <name evidence="2 4" type="ORF">P152DRAFT_507149</name>
</gene>
<dbReference type="EMBL" id="ML975156">
    <property type="protein sequence ID" value="KAF1812791.1"/>
    <property type="molecule type" value="Genomic_DNA"/>
</dbReference>
<dbReference type="AlphaFoldDB" id="A0A6G1G4C2"/>
<dbReference type="PANTHER" id="PTHR39398:SF1">
    <property type="entry name" value="CSN8_PSMD8_EIF3K DOMAIN-CONTAINING PROTEIN"/>
    <property type="match status" value="1"/>
</dbReference>
<protein>
    <recommendedName>
        <fullName evidence="5">CSN8/PSMD8/EIF3K domain-containing protein</fullName>
    </recommendedName>
</protein>
<evidence type="ECO:0000256" key="1">
    <source>
        <dbReference type="SAM" id="MobiDB-lite"/>
    </source>
</evidence>
<feature type="compositionally biased region" description="Basic and acidic residues" evidence="1">
    <location>
        <begin position="1"/>
        <end position="11"/>
    </location>
</feature>
<dbReference type="Proteomes" id="UP000504638">
    <property type="component" value="Unplaced"/>
</dbReference>
<feature type="compositionally biased region" description="Pro residues" evidence="1">
    <location>
        <begin position="103"/>
        <end position="119"/>
    </location>
</feature>
<reference evidence="4" key="2">
    <citation type="submission" date="2020-04" db="EMBL/GenBank/DDBJ databases">
        <authorList>
            <consortium name="NCBI Genome Project"/>
        </authorList>
    </citation>
    <scope>NUCLEOTIDE SEQUENCE</scope>
    <source>
        <strain evidence="4">CBS 781.70</strain>
    </source>
</reference>
<dbReference type="OrthoDB" id="2100128at2759"/>
<dbReference type="GeneID" id="54423087"/>
<accession>A0A6G1G4C2</accession>
<dbReference type="PANTHER" id="PTHR39398">
    <property type="entry name" value="YALI0F14311P"/>
    <property type="match status" value="1"/>
</dbReference>
<evidence type="ECO:0000313" key="4">
    <source>
        <dbReference type="RefSeq" id="XP_033534422.1"/>
    </source>
</evidence>
<evidence type="ECO:0000313" key="2">
    <source>
        <dbReference type="EMBL" id="KAF1812791.1"/>
    </source>
</evidence>